<dbReference type="Proteomes" id="UP000267654">
    <property type="component" value="Unassembled WGS sequence"/>
</dbReference>
<proteinExistence type="inferred from homology"/>
<evidence type="ECO:0000256" key="2">
    <source>
        <dbReference type="ARBA" id="ARBA00022730"/>
    </source>
</evidence>
<dbReference type="InterPro" id="IPR000630">
    <property type="entry name" value="Ribosomal_uS8"/>
</dbReference>
<protein>
    <recommendedName>
        <fullName evidence="6 7">Small ribosomal subunit protein uS8</fullName>
    </recommendedName>
</protein>
<dbReference type="InterPro" id="IPR047863">
    <property type="entry name" value="Ribosomal_uS8_CS"/>
</dbReference>
<organism evidence="10 11">
    <name type="scientific">Aerophobetes bacterium</name>
    <dbReference type="NCBI Taxonomy" id="2030807"/>
    <lineage>
        <taxon>Bacteria</taxon>
        <taxon>Candidatus Aerophobota</taxon>
    </lineage>
</organism>
<dbReference type="Gene3D" id="3.30.1490.10">
    <property type="match status" value="1"/>
</dbReference>
<dbReference type="GO" id="GO:0019843">
    <property type="term" value="F:rRNA binding"/>
    <property type="evidence" value="ECO:0007669"/>
    <property type="project" value="UniProtKB-UniRule"/>
</dbReference>
<evidence type="ECO:0000256" key="1">
    <source>
        <dbReference type="ARBA" id="ARBA00006471"/>
    </source>
</evidence>
<reference evidence="10 11" key="1">
    <citation type="submission" date="2018-06" db="EMBL/GenBank/DDBJ databases">
        <title>Extensive metabolic versatility and redundancy in microbially diverse, dynamic hydrothermal sediments.</title>
        <authorList>
            <person name="Dombrowski N."/>
            <person name="Teske A."/>
            <person name="Baker B.J."/>
        </authorList>
    </citation>
    <scope>NUCLEOTIDE SEQUENCE [LARGE SCALE GENOMIC DNA]</scope>
    <source>
        <strain evidence="10">B19_G9</strain>
    </source>
</reference>
<comment type="function">
    <text evidence="7">One of the primary rRNA binding proteins, it binds directly to 16S rRNA central domain where it helps coordinate assembly of the platform of the 30S subunit.</text>
</comment>
<evidence type="ECO:0000313" key="9">
    <source>
        <dbReference type="EMBL" id="HDN84501.1"/>
    </source>
</evidence>
<keyword evidence="4 7" id="KW-0689">Ribosomal protein</keyword>
<name>A0A662DEM4_UNCAE</name>
<evidence type="ECO:0000256" key="8">
    <source>
        <dbReference type="RuleBase" id="RU003660"/>
    </source>
</evidence>
<comment type="caution">
    <text evidence="10">The sequence shown here is derived from an EMBL/GenBank/DDBJ whole genome shotgun (WGS) entry which is preliminary data.</text>
</comment>
<dbReference type="GO" id="GO:1990904">
    <property type="term" value="C:ribonucleoprotein complex"/>
    <property type="evidence" value="ECO:0007669"/>
    <property type="project" value="UniProtKB-KW"/>
</dbReference>
<reference evidence="9" key="2">
    <citation type="journal article" date="2020" name="mSystems">
        <title>Genome- and Community-Level Interaction Insights into Carbon Utilization and Element Cycling Functions of Hydrothermarchaeota in Hydrothermal Sediment.</title>
        <authorList>
            <person name="Zhou Z."/>
            <person name="Liu Y."/>
            <person name="Xu W."/>
            <person name="Pan J."/>
            <person name="Luo Z.H."/>
            <person name="Li M."/>
        </authorList>
    </citation>
    <scope>NUCLEOTIDE SEQUENCE [LARGE SCALE GENOMIC DNA]</scope>
    <source>
        <strain evidence="9">HyVt-219</strain>
    </source>
</reference>
<dbReference type="HAMAP" id="MF_01302_B">
    <property type="entry name" value="Ribosomal_uS8_B"/>
    <property type="match status" value="1"/>
</dbReference>
<dbReference type="Proteomes" id="UP000885660">
    <property type="component" value="Unassembled WGS sequence"/>
</dbReference>
<keyword evidence="5 7" id="KW-0687">Ribonucleoprotein</keyword>
<evidence type="ECO:0000256" key="3">
    <source>
        <dbReference type="ARBA" id="ARBA00022884"/>
    </source>
</evidence>
<comment type="similarity">
    <text evidence="1 7 8">Belongs to the universal ribosomal protein uS8 family.</text>
</comment>
<evidence type="ECO:0000256" key="5">
    <source>
        <dbReference type="ARBA" id="ARBA00023274"/>
    </source>
</evidence>
<dbReference type="GO" id="GO:0005737">
    <property type="term" value="C:cytoplasm"/>
    <property type="evidence" value="ECO:0007669"/>
    <property type="project" value="UniProtKB-ARBA"/>
</dbReference>
<evidence type="ECO:0000256" key="7">
    <source>
        <dbReference type="HAMAP-Rule" id="MF_01302"/>
    </source>
</evidence>
<sequence>MQTDPIADFLTQIRNANLVYKESIETPASKLKEAIAEVMAKEGYIKGYRIKVRGGKRFIELYLKYSPEGERVITYLKRISKPGRRVYVNKDQIPKVRNGLGICILSTSRGILTGRQARKLGVGGEVLCYVW</sequence>
<dbReference type="PROSITE" id="PS00053">
    <property type="entry name" value="RIBOSOMAL_S8"/>
    <property type="match status" value="1"/>
</dbReference>
<dbReference type="GO" id="GO:0003735">
    <property type="term" value="F:structural constituent of ribosome"/>
    <property type="evidence" value="ECO:0007669"/>
    <property type="project" value="InterPro"/>
</dbReference>
<dbReference type="FunFam" id="3.30.1370.30:FF:000002">
    <property type="entry name" value="30S ribosomal protein S8"/>
    <property type="match status" value="1"/>
</dbReference>
<dbReference type="Gene3D" id="3.30.1370.30">
    <property type="match status" value="1"/>
</dbReference>
<dbReference type="FunFam" id="3.30.1490.10:FF:000001">
    <property type="entry name" value="30S ribosomal protein S8"/>
    <property type="match status" value="1"/>
</dbReference>
<dbReference type="SUPFAM" id="SSF56047">
    <property type="entry name" value="Ribosomal protein S8"/>
    <property type="match status" value="1"/>
</dbReference>
<dbReference type="AlphaFoldDB" id="A0A662DEM4"/>
<dbReference type="Pfam" id="PF00410">
    <property type="entry name" value="Ribosomal_S8"/>
    <property type="match status" value="1"/>
</dbReference>
<dbReference type="EMBL" id="QMQB01000062">
    <property type="protein sequence ID" value="RLE13925.1"/>
    <property type="molecule type" value="Genomic_DNA"/>
</dbReference>
<keyword evidence="2 7" id="KW-0699">rRNA-binding</keyword>
<dbReference type="InterPro" id="IPR035987">
    <property type="entry name" value="Ribosomal_uS8_sf"/>
</dbReference>
<evidence type="ECO:0000256" key="4">
    <source>
        <dbReference type="ARBA" id="ARBA00022980"/>
    </source>
</evidence>
<dbReference type="EMBL" id="DRBC01000111">
    <property type="protein sequence ID" value="HDN84501.1"/>
    <property type="molecule type" value="Genomic_DNA"/>
</dbReference>
<evidence type="ECO:0000313" key="11">
    <source>
        <dbReference type="Proteomes" id="UP000267654"/>
    </source>
</evidence>
<keyword evidence="3 7" id="KW-0694">RNA-binding</keyword>
<evidence type="ECO:0000313" key="10">
    <source>
        <dbReference type="EMBL" id="RLE13925.1"/>
    </source>
</evidence>
<dbReference type="GO" id="GO:0005840">
    <property type="term" value="C:ribosome"/>
    <property type="evidence" value="ECO:0007669"/>
    <property type="project" value="UniProtKB-KW"/>
</dbReference>
<dbReference type="PANTHER" id="PTHR11758">
    <property type="entry name" value="40S RIBOSOMAL PROTEIN S15A"/>
    <property type="match status" value="1"/>
</dbReference>
<accession>A0A662DEM4</accession>
<dbReference type="GO" id="GO:0006412">
    <property type="term" value="P:translation"/>
    <property type="evidence" value="ECO:0007669"/>
    <property type="project" value="UniProtKB-UniRule"/>
</dbReference>
<gene>
    <name evidence="7" type="primary">rpsH</name>
    <name evidence="10" type="ORF">DRI96_02230</name>
    <name evidence="9" type="ORF">ENG47_01930</name>
</gene>
<dbReference type="NCBIfam" id="NF001109">
    <property type="entry name" value="PRK00136.1"/>
    <property type="match status" value="1"/>
</dbReference>
<evidence type="ECO:0000256" key="6">
    <source>
        <dbReference type="ARBA" id="ARBA00035258"/>
    </source>
</evidence>
<comment type="subunit">
    <text evidence="7">Part of the 30S ribosomal subunit. Contacts proteins S5 and S12.</text>
</comment>